<keyword evidence="3 9" id="KW-0812">Transmembrane</keyword>
<feature type="signal peptide" evidence="10">
    <location>
        <begin position="1"/>
        <end position="25"/>
    </location>
</feature>
<dbReference type="InterPro" id="IPR006153">
    <property type="entry name" value="Cation/H_exchanger_TM"/>
</dbReference>
<evidence type="ECO:0000256" key="2">
    <source>
        <dbReference type="ARBA" id="ARBA00022448"/>
    </source>
</evidence>
<feature type="transmembrane region" description="Helical" evidence="9">
    <location>
        <begin position="138"/>
        <end position="153"/>
    </location>
</feature>
<gene>
    <name evidence="12" type="ORF">MSPICULIGERA_LOCUS14658</name>
</gene>
<dbReference type="GO" id="GO:0098719">
    <property type="term" value="P:sodium ion import across plasma membrane"/>
    <property type="evidence" value="ECO:0007669"/>
    <property type="project" value="TreeGrafter"/>
</dbReference>
<sequence>MNWKIWLDPRIFLILLFCLFAGATGNSDAEEKPTRFQIVTLHYDEVKEPLIIVIWIVMAASMKILFNHARFLSKYIPESALLILVGLAMGGILKALHAAFTVYTLESKTFFLFLLPPIIFDAGYFMPNRALFENSGSVLLFSVVGTLFNTFMIA</sequence>
<keyword evidence="10" id="KW-0732">Signal</keyword>
<accession>A0AA36CWJ6</accession>
<evidence type="ECO:0000256" key="1">
    <source>
        <dbReference type="ARBA" id="ARBA00004141"/>
    </source>
</evidence>
<keyword evidence="5" id="KW-0915">Sodium</keyword>
<dbReference type="PRINTS" id="PR01084">
    <property type="entry name" value="NAHEXCHNGR"/>
</dbReference>
<protein>
    <recommendedName>
        <fullName evidence="11">Cation/H+ exchanger transmembrane domain-containing protein</fullName>
    </recommendedName>
</protein>
<dbReference type="InterPro" id="IPR004709">
    <property type="entry name" value="NaH_exchanger"/>
</dbReference>
<dbReference type="GO" id="GO:0015385">
    <property type="term" value="F:sodium:proton antiporter activity"/>
    <property type="evidence" value="ECO:0007669"/>
    <property type="project" value="InterPro"/>
</dbReference>
<dbReference type="GO" id="GO:0051453">
    <property type="term" value="P:regulation of intracellular pH"/>
    <property type="evidence" value="ECO:0007669"/>
    <property type="project" value="TreeGrafter"/>
</dbReference>
<comment type="subcellular location">
    <subcellularLocation>
        <location evidence="1">Membrane</location>
        <topology evidence="1">Multi-pass membrane protein</topology>
    </subcellularLocation>
</comment>
<keyword evidence="8" id="KW-0739">Sodium transport</keyword>
<keyword evidence="7 9" id="KW-0472">Membrane</keyword>
<evidence type="ECO:0000256" key="6">
    <source>
        <dbReference type="ARBA" id="ARBA00023065"/>
    </source>
</evidence>
<dbReference type="PANTHER" id="PTHR10110:SF98">
    <property type="entry name" value="SODIUM_HYDROGEN EXCHANGER"/>
    <property type="match status" value="1"/>
</dbReference>
<name>A0AA36CWJ6_9BILA</name>
<dbReference type="Pfam" id="PF00999">
    <property type="entry name" value="Na_H_Exchanger"/>
    <property type="match status" value="1"/>
</dbReference>
<organism evidence="12 13">
    <name type="scientific">Mesorhabditis spiculigera</name>
    <dbReference type="NCBI Taxonomy" id="96644"/>
    <lineage>
        <taxon>Eukaryota</taxon>
        <taxon>Metazoa</taxon>
        <taxon>Ecdysozoa</taxon>
        <taxon>Nematoda</taxon>
        <taxon>Chromadorea</taxon>
        <taxon>Rhabditida</taxon>
        <taxon>Rhabditina</taxon>
        <taxon>Rhabditomorpha</taxon>
        <taxon>Rhabditoidea</taxon>
        <taxon>Rhabditidae</taxon>
        <taxon>Mesorhabditinae</taxon>
        <taxon>Mesorhabditis</taxon>
    </lineage>
</organism>
<feature type="transmembrane region" description="Helical" evidence="9">
    <location>
        <begin position="49"/>
        <end position="69"/>
    </location>
</feature>
<proteinExistence type="predicted"/>
<evidence type="ECO:0000313" key="12">
    <source>
        <dbReference type="EMBL" id="CAJ0576364.1"/>
    </source>
</evidence>
<dbReference type="InterPro" id="IPR018422">
    <property type="entry name" value="Cation/H_exchanger_CPA1"/>
</dbReference>
<evidence type="ECO:0000256" key="7">
    <source>
        <dbReference type="ARBA" id="ARBA00023136"/>
    </source>
</evidence>
<feature type="domain" description="Cation/H+ exchanger transmembrane" evidence="11">
    <location>
        <begin position="58"/>
        <end position="153"/>
    </location>
</feature>
<keyword evidence="6" id="KW-0406">Ion transport</keyword>
<evidence type="ECO:0000313" key="13">
    <source>
        <dbReference type="Proteomes" id="UP001177023"/>
    </source>
</evidence>
<dbReference type="EMBL" id="CATQJA010002643">
    <property type="protein sequence ID" value="CAJ0576364.1"/>
    <property type="molecule type" value="Genomic_DNA"/>
</dbReference>
<evidence type="ECO:0000256" key="9">
    <source>
        <dbReference type="SAM" id="Phobius"/>
    </source>
</evidence>
<evidence type="ECO:0000259" key="11">
    <source>
        <dbReference type="Pfam" id="PF00999"/>
    </source>
</evidence>
<reference evidence="12" key="1">
    <citation type="submission" date="2023-06" db="EMBL/GenBank/DDBJ databases">
        <authorList>
            <person name="Delattre M."/>
        </authorList>
    </citation>
    <scope>NUCLEOTIDE SEQUENCE</scope>
    <source>
        <strain evidence="12">AF72</strain>
    </source>
</reference>
<evidence type="ECO:0000256" key="5">
    <source>
        <dbReference type="ARBA" id="ARBA00023053"/>
    </source>
</evidence>
<dbReference type="Proteomes" id="UP001177023">
    <property type="component" value="Unassembled WGS sequence"/>
</dbReference>
<feature type="non-terminal residue" evidence="12">
    <location>
        <position position="154"/>
    </location>
</feature>
<dbReference type="GO" id="GO:0015386">
    <property type="term" value="F:potassium:proton antiporter activity"/>
    <property type="evidence" value="ECO:0007669"/>
    <property type="project" value="TreeGrafter"/>
</dbReference>
<evidence type="ECO:0000256" key="4">
    <source>
        <dbReference type="ARBA" id="ARBA00022989"/>
    </source>
</evidence>
<feature type="chain" id="PRO_5041456400" description="Cation/H+ exchanger transmembrane domain-containing protein" evidence="10">
    <location>
        <begin position="26"/>
        <end position="154"/>
    </location>
</feature>
<evidence type="ECO:0000256" key="10">
    <source>
        <dbReference type="SAM" id="SignalP"/>
    </source>
</evidence>
<keyword evidence="2" id="KW-0813">Transport</keyword>
<dbReference type="GO" id="GO:0005886">
    <property type="term" value="C:plasma membrane"/>
    <property type="evidence" value="ECO:0007669"/>
    <property type="project" value="TreeGrafter"/>
</dbReference>
<comment type="caution">
    <text evidence="12">The sequence shown here is derived from an EMBL/GenBank/DDBJ whole genome shotgun (WGS) entry which is preliminary data.</text>
</comment>
<keyword evidence="13" id="KW-1185">Reference proteome</keyword>
<evidence type="ECO:0000256" key="3">
    <source>
        <dbReference type="ARBA" id="ARBA00022692"/>
    </source>
</evidence>
<keyword evidence="4 9" id="KW-1133">Transmembrane helix</keyword>
<dbReference type="PANTHER" id="PTHR10110">
    <property type="entry name" value="SODIUM/HYDROGEN EXCHANGER"/>
    <property type="match status" value="1"/>
</dbReference>
<evidence type="ECO:0000256" key="8">
    <source>
        <dbReference type="ARBA" id="ARBA00023201"/>
    </source>
</evidence>
<feature type="transmembrane region" description="Helical" evidence="9">
    <location>
        <begin position="81"/>
        <end position="103"/>
    </location>
</feature>
<dbReference type="AlphaFoldDB" id="A0AA36CWJ6"/>